<keyword evidence="3" id="KW-1185">Reference proteome</keyword>
<sequence length="225" mass="24284">MKDFELNCVLPISWGRVAAGRQVEVTLCPGPGPEGGEGVLCSRPDPRQARSRVHQVRCVVGPRAVPSPHHSASRLTELCAHFSWYLPETVWSNETIQTGEVSKDTPTKLCALREDRSFVEVLRFFLVKSGVGAGHARICSYQCLADTETDQGTSFTSAPPPAPPPPSKGPESRAAGECAGSQAQDTGGWIERVLKVVTNRLFCTHLVCRCCVAYSVGLPSPTVRV</sequence>
<protein>
    <submittedName>
        <fullName evidence="2">Uncharacterized protein</fullName>
    </submittedName>
</protein>
<feature type="region of interest" description="Disordered" evidence="1">
    <location>
        <begin position="150"/>
        <end position="183"/>
    </location>
</feature>
<gene>
    <name evidence="2" type="ORF">MRATA1EN1_LOCUS23980</name>
</gene>
<dbReference type="Proteomes" id="UP001176941">
    <property type="component" value="Chromosome 4"/>
</dbReference>
<feature type="compositionally biased region" description="Pro residues" evidence="1">
    <location>
        <begin position="158"/>
        <end position="168"/>
    </location>
</feature>
<organism evidence="2 3">
    <name type="scientific">Rangifer tarandus platyrhynchus</name>
    <name type="common">Svalbard reindeer</name>
    <dbReference type="NCBI Taxonomy" id="3082113"/>
    <lineage>
        <taxon>Eukaryota</taxon>
        <taxon>Metazoa</taxon>
        <taxon>Chordata</taxon>
        <taxon>Craniata</taxon>
        <taxon>Vertebrata</taxon>
        <taxon>Euteleostomi</taxon>
        <taxon>Mammalia</taxon>
        <taxon>Eutheria</taxon>
        <taxon>Laurasiatheria</taxon>
        <taxon>Artiodactyla</taxon>
        <taxon>Ruminantia</taxon>
        <taxon>Pecora</taxon>
        <taxon>Cervidae</taxon>
        <taxon>Odocoileinae</taxon>
        <taxon>Rangifer</taxon>
    </lineage>
</organism>
<reference evidence="2" key="1">
    <citation type="submission" date="2023-04" db="EMBL/GenBank/DDBJ databases">
        <authorList>
            <consortium name="ELIXIR-Norway"/>
        </authorList>
    </citation>
    <scope>NUCLEOTIDE SEQUENCE [LARGE SCALE GENOMIC DNA]</scope>
</reference>
<evidence type="ECO:0000256" key="1">
    <source>
        <dbReference type="SAM" id="MobiDB-lite"/>
    </source>
</evidence>
<proteinExistence type="predicted"/>
<dbReference type="EMBL" id="OX459940">
    <property type="protein sequence ID" value="CAI9175018.1"/>
    <property type="molecule type" value="Genomic_DNA"/>
</dbReference>
<evidence type="ECO:0000313" key="3">
    <source>
        <dbReference type="Proteomes" id="UP001176941"/>
    </source>
</evidence>
<accession>A0ABN8ZND0</accession>
<evidence type="ECO:0000313" key="2">
    <source>
        <dbReference type="EMBL" id="CAI9175018.1"/>
    </source>
</evidence>
<name>A0ABN8ZND0_RANTA</name>